<keyword evidence="2" id="KW-1133">Transmembrane helix</keyword>
<feature type="region of interest" description="Disordered" evidence="1">
    <location>
        <begin position="93"/>
        <end position="156"/>
    </location>
</feature>
<dbReference type="Proteomes" id="UP000019132">
    <property type="component" value="Unassembled WGS sequence"/>
</dbReference>
<accession>K3WX56</accession>
<evidence type="ECO:0000313" key="4">
    <source>
        <dbReference type="Proteomes" id="UP000019132"/>
    </source>
</evidence>
<name>K3WX56_GLOUD</name>
<reference evidence="3" key="3">
    <citation type="submission" date="2015-02" db="UniProtKB">
        <authorList>
            <consortium name="EnsemblProtists"/>
        </authorList>
    </citation>
    <scope>IDENTIFICATION</scope>
    <source>
        <strain evidence="3">DAOM BR144</strain>
    </source>
</reference>
<dbReference type="HOGENOM" id="CLU_1691434_0_0_1"/>
<keyword evidence="4" id="KW-1185">Reference proteome</keyword>
<feature type="transmembrane region" description="Helical" evidence="2">
    <location>
        <begin position="71"/>
        <end position="92"/>
    </location>
</feature>
<dbReference type="InParanoid" id="K3WX56"/>
<sequence length="156" mass="16267">GAKKVHLRVHNGQVELDIIKEAPAQKKEPVAFPAETPKKEVATAAPTTVEKVETLAKEGMEWVENNSNKPAFLAGAVGAAVVMVGVAGVAIAKSRKRSAPTSALDVEAAEADAQAATEEQDEEADENESSSDEESADEAEDTEEKKEAAGVVEGSV</sequence>
<protein>
    <submittedName>
        <fullName evidence="3">Uncharacterized protein</fullName>
    </submittedName>
</protein>
<dbReference type="VEuPathDB" id="FungiDB:PYU1_G009536"/>
<keyword evidence="2" id="KW-0472">Membrane</keyword>
<evidence type="ECO:0000256" key="1">
    <source>
        <dbReference type="SAM" id="MobiDB-lite"/>
    </source>
</evidence>
<dbReference type="eggNOG" id="ENOG502T3W1">
    <property type="taxonomic scope" value="Eukaryota"/>
</dbReference>
<feature type="compositionally biased region" description="Acidic residues" evidence="1">
    <location>
        <begin position="118"/>
        <end position="142"/>
    </location>
</feature>
<dbReference type="AlphaFoldDB" id="K3WX56"/>
<dbReference type="EnsemblProtists" id="PYU1_T009554">
    <property type="protein sequence ID" value="PYU1_T009554"/>
    <property type="gene ID" value="PYU1_G009536"/>
</dbReference>
<evidence type="ECO:0000256" key="2">
    <source>
        <dbReference type="SAM" id="Phobius"/>
    </source>
</evidence>
<reference evidence="4" key="2">
    <citation type="submission" date="2010-04" db="EMBL/GenBank/DDBJ databases">
        <authorList>
            <person name="Buell R."/>
            <person name="Hamilton J."/>
            <person name="Hostetler J."/>
        </authorList>
    </citation>
    <scope>NUCLEOTIDE SEQUENCE [LARGE SCALE GENOMIC DNA]</scope>
    <source>
        <strain evidence="4">DAOM:BR144</strain>
    </source>
</reference>
<dbReference type="EMBL" id="GL376622">
    <property type="status" value="NOT_ANNOTATED_CDS"/>
    <property type="molecule type" value="Genomic_DNA"/>
</dbReference>
<reference evidence="4" key="1">
    <citation type="journal article" date="2010" name="Genome Biol.">
        <title>Genome sequence of the necrotrophic plant pathogen Pythium ultimum reveals original pathogenicity mechanisms and effector repertoire.</title>
        <authorList>
            <person name="Levesque C.A."/>
            <person name="Brouwer H."/>
            <person name="Cano L."/>
            <person name="Hamilton J.P."/>
            <person name="Holt C."/>
            <person name="Huitema E."/>
            <person name="Raffaele S."/>
            <person name="Robideau G.P."/>
            <person name="Thines M."/>
            <person name="Win J."/>
            <person name="Zerillo M.M."/>
            <person name="Beakes G.W."/>
            <person name="Boore J.L."/>
            <person name="Busam D."/>
            <person name="Dumas B."/>
            <person name="Ferriera S."/>
            <person name="Fuerstenberg S.I."/>
            <person name="Gachon C.M."/>
            <person name="Gaulin E."/>
            <person name="Govers F."/>
            <person name="Grenville-Briggs L."/>
            <person name="Horner N."/>
            <person name="Hostetler J."/>
            <person name="Jiang R.H."/>
            <person name="Johnson J."/>
            <person name="Krajaejun T."/>
            <person name="Lin H."/>
            <person name="Meijer H.J."/>
            <person name="Moore B."/>
            <person name="Morris P."/>
            <person name="Phuntmart V."/>
            <person name="Puiu D."/>
            <person name="Shetty J."/>
            <person name="Stajich J.E."/>
            <person name="Tripathy S."/>
            <person name="Wawra S."/>
            <person name="van West P."/>
            <person name="Whitty B.R."/>
            <person name="Coutinho P.M."/>
            <person name="Henrissat B."/>
            <person name="Martin F."/>
            <person name="Thomas P.D."/>
            <person name="Tyler B.M."/>
            <person name="De Vries R.P."/>
            <person name="Kamoun S."/>
            <person name="Yandell M."/>
            <person name="Tisserat N."/>
            <person name="Buell C.R."/>
        </authorList>
    </citation>
    <scope>NUCLEOTIDE SEQUENCE</scope>
    <source>
        <strain evidence="4">DAOM:BR144</strain>
    </source>
</reference>
<organism evidence="3 4">
    <name type="scientific">Globisporangium ultimum (strain ATCC 200006 / CBS 805.95 / DAOM BR144)</name>
    <name type="common">Pythium ultimum</name>
    <dbReference type="NCBI Taxonomy" id="431595"/>
    <lineage>
        <taxon>Eukaryota</taxon>
        <taxon>Sar</taxon>
        <taxon>Stramenopiles</taxon>
        <taxon>Oomycota</taxon>
        <taxon>Peronosporomycetes</taxon>
        <taxon>Pythiales</taxon>
        <taxon>Pythiaceae</taxon>
        <taxon>Globisporangium</taxon>
    </lineage>
</organism>
<evidence type="ECO:0000313" key="3">
    <source>
        <dbReference type="EnsemblProtists" id="PYU1_T009554"/>
    </source>
</evidence>
<proteinExistence type="predicted"/>
<keyword evidence="2" id="KW-0812">Transmembrane</keyword>